<dbReference type="PANTHER" id="PTHR39475:SF1">
    <property type="entry name" value="CONIDIATION-SPECIFIC PROTEIN 6"/>
    <property type="match status" value="1"/>
</dbReference>
<proteinExistence type="predicted"/>
<accession>A0AA40ES19</accession>
<organism evidence="2 3">
    <name type="scientific">Apiosordaria backusii</name>
    <dbReference type="NCBI Taxonomy" id="314023"/>
    <lineage>
        <taxon>Eukaryota</taxon>
        <taxon>Fungi</taxon>
        <taxon>Dikarya</taxon>
        <taxon>Ascomycota</taxon>
        <taxon>Pezizomycotina</taxon>
        <taxon>Sordariomycetes</taxon>
        <taxon>Sordariomycetidae</taxon>
        <taxon>Sordariales</taxon>
        <taxon>Lasiosphaeriaceae</taxon>
        <taxon>Apiosordaria</taxon>
    </lineage>
</organism>
<feature type="region of interest" description="Disordered" evidence="1">
    <location>
        <begin position="1"/>
        <end position="22"/>
    </location>
</feature>
<dbReference type="Proteomes" id="UP001172159">
    <property type="component" value="Unassembled WGS sequence"/>
</dbReference>
<evidence type="ECO:0000313" key="2">
    <source>
        <dbReference type="EMBL" id="KAK0744445.1"/>
    </source>
</evidence>
<dbReference type="AlphaFoldDB" id="A0AA40ES19"/>
<evidence type="ECO:0000313" key="3">
    <source>
        <dbReference type="Proteomes" id="UP001172159"/>
    </source>
</evidence>
<sequence length="113" mass="12797">MSYAGHSKVGFPNIYEDDNQKNIKKSEVEEATRHSGKNVMGFMPKDQAAEVNKLYEERSKKEFAETIKKDPVLASTMNNTKPSRGALIDKEILEEERVILAKKAHKGMTGEKR</sequence>
<name>A0AA40ES19_9PEZI</name>
<dbReference type="EMBL" id="JAUKTV010000002">
    <property type="protein sequence ID" value="KAK0744445.1"/>
    <property type="molecule type" value="Genomic_DNA"/>
</dbReference>
<gene>
    <name evidence="2" type="ORF">B0T21DRAFT_407548</name>
</gene>
<protein>
    <submittedName>
        <fullName evidence="2">Uncharacterized protein</fullName>
    </submittedName>
</protein>
<evidence type="ECO:0000256" key="1">
    <source>
        <dbReference type="SAM" id="MobiDB-lite"/>
    </source>
</evidence>
<keyword evidence="3" id="KW-1185">Reference proteome</keyword>
<comment type="caution">
    <text evidence="2">The sequence shown here is derived from an EMBL/GenBank/DDBJ whole genome shotgun (WGS) entry which is preliminary data.</text>
</comment>
<dbReference type="PANTHER" id="PTHR39475">
    <property type="entry name" value="CONIDIATION-SPECIFIC PROTEIN 6"/>
    <property type="match status" value="1"/>
</dbReference>
<reference evidence="2" key="1">
    <citation type="submission" date="2023-06" db="EMBL/GenBank/DDBJ databases">
        <title>Genome-scale phylogeny and comparative genomics of the fungal order Sordariales.</title>
        <authorList>
            <consortium name="Lawrence Berkeley National Laboratory"/>
            <person name="Hensen N."/>
            <person name="Bonometti L."/>
            <person name="Westerberg I."/>
            <person name="Brannstrom I.O."/>
            <person name="Guillou S."/>
            <person name="Cros-Aarteil S."/>
            <person name="Calhoun S."/>
            <person name="Haridas S."/>
            <person name="Kuo A."/>
            <person name="Mondo S."/>
            <person name="Pangilinan J."/>
            <person name="Riley R."/>
            <person name="Labutti K."/>
            <person name="Andreopoulos B."/>
            <person name="Lipzen A."/>
            <person name="Chen C."/>
            <person name="Yanf M."/>
            <person name="Daum C."/>
            <person name="Ng V."/>
            <person name="Clum A."/>
            <person name="Steindorff A."/>
            <person name="Ohm R."/>
            <person name="Martin F."/>
            <person name="Silar P."/>
            <person name="Natvig D."/>
            <person name="Lalanne C."/>
            <person name="Gautier V."/>
            <person name="Ament-Velasquez S.L."/>
            <person name="Kruys A."/>
            <person name="Hutchinson M.I."/>
            <person name="Powell A.J."/>
            <person name="Barry K."/>
            <person name="Miller A.N."/>
            <person name="Grigoriev I.V."/>
            <person name="Debuchy R."/>
            <person name="Gladieux P."/>
            <person name="Thoren M.H."/>
            <person name="Johannesson H."/>
        </authorList>
    </citation>
    <scope>NUCLEOTIDE SEQUENCE</scope>
    <source>
        <strain evidence="2">CBS 540.89</strain>
    </source>
</reference>